<dbReference type="PROSITE" id="PS50975">
    <property type="entry name" value="ATP_GRASP"/>
    <property type="match status" value="1"/>
</dbReference>
<evidence type="ECO:0000313" key="17">
    <source>
        <dbReference type="Proteomes" id="UP000008457"/>
    </source>
</evidence>
<evidence type="ECO:0000256" key="13">
    <source>
        <dbReference type="ARBA" id="ARBA00048425"/>
    </source>
</evidence>
<comment type="subunit">
    <text evidence="4">Homodimer.</text>
</comment>
<dbReference type="PANTHER" id="PTHR23135:SF18">
    <property type="entry name" value="CYANOPHYCIN SYNTHETASE"/>
    <property type="match status" value="1"/>
</dbReference>
<dbReference type="Pfam" id="PF18921">
    <property type="entry name" value="Cyanophycin_syn"/>
    <property type="match status" value="1"/>
</dbReference>
<dbReference type="SUPFAM" id="SSF53244">
    <property type="entry name" value="MurD-like peptide ligases, peptide-binding domain"/>
    <property type="match status" value="1"/>
</dbReference>
<feature type="domain" description="ATP-grasp" evidence="15">
    <location>
        <begin position="219"/>
        <end position="472"/>
    </location>
</feature>
<evidence type="ECO:0000256" key="11">
    <source>
        <dbReference type="ARBA" id="ARBA00031353"/>
    </source>
</evidence>
<proteinExistence type="inferred from homology"/>
<comment type="function">
    <text evidence="1">Catalyzes the ATP-dependent polymerization of arginine and aspartate to multi-L-arginyl-poly-L-aspartic acid (cyanophycin; a water-insoluble reserve polymer).</text>
</comment>
<dbReference type="OrthoDB" id="9803907at2"/>
<keyword evidence="9 14" id="KW-0547">Nucleotide-binding</keyword>
<dbReference type="Pfam" id="PF02875">
    <property type="entry name" value="Mur_ligase_C"/>
    <property type="match status" value="1"/>
</dbReference>
<evidence type="ECO:0000256" key="3">
    <source>
        <dbReference type="ARBA" id="ARBA00009060"/>
    </source>
</evidence>
<dbReference type="STRING" id="697281.Mahau_1147"/>
<comment type="catalytic activity">
    <reaction evidence="13">
        <text>[L-4-(L-arginin-2-N-yl)aspartate](n) + L-aspartate + ATP = [L-4-(L-arginin-2-N-yl)aspartate](n)-L-aspartate + ADP + phosphate + H(+)</text>
        <dbReference type="Rhea" id="RHEA:13277"/>
        <dbReference type="Rhea" id="RHEA-COMP:13728"/>
        <dbReference type="Rhea" id="RHEA-COMP:13733"/>
        <dbReference type="ChEBI" id="CHEBI:15378"/>
        <dbReference type="ChEBI" id="CHEBI:29991"/>
        <dbReference type="ChEBI" id="CHEBI:30616"/>
        <dbReference type="ChEBI" id="CHEBI:43474"/>
        <dbReference type="ChEBI" id="CHEBI:137986"/>
        <dbReference type="ChEBI" id="CHEBI:137990"/>
        <dbReference type="ChEBI" id="CHEBI:456216"/>
        <dbReference type="EC" id="6.3.2.29"/>
    </reaction>
</comment>
<evidence type="ECO:0000256" key="4">
    <source>
        <dbReference type="ARBA" id="ARBA00011738"/>
    </source>
</evidence>
<keyword evidence="17" id="KW-1185">Reference proteome</keyword>
<dbReference type="RefSeq" id="WP_013780774.1">
    <property type="nucleotide sequence ID" value="NC_015520.1"/>
</dbReference>
<dbReference type="EC" id="6.3.2.29" evidence="6"/>
<dbReference type="NCBIfam" id="TIGR02068">
    <property type="entry name" value="cya_phycin_syn"/>
    <property type="match status" value="1"/>
</dbReference>
<comment type="pathway">
    <text evidence="2">Cell wall biogenesis; peptidoglycan biosynthesis.</text>
</comment>
<evidence type="ECO:0000256" key="9">
    <source>
        <dbReference type="ARBA" id="ARBA00022741"/>
    </source>
</evidence>
<evidence type="ECO:0000256" key="1">
    <source>
        <dbReference type="ARBA" id="ARBA00003184"/>
    </source>
</evidence>
<dbReference type="InterPro" id="IPR004101">
    <property type="entry name" value="Mur_ligase_C"/>
</dbReference>
<dbReference type="Gene3D" id="3.90.190.20">
    <property type="entry name" value="Mur ligase, C-terminal domain"/>
    <property type="match status" value="1"/>
</dbReference>
<gene>
    <name evidence="16" type="ordered locus">Mahau_1147</name>
</gene>
<evidence type="ECO:0000256" key="6">
    <source>
        <dbReference type="ARBA" id="ARBA00013005"/>
    </source>
</evidence>
<dbReference type="InterPro" id="IPR036615">
    <property type="entry name" value="Mur_ligase_C_dom_sf"/>
</dbReference>
<dbReference type="EC" id="6.3.2.30" evidence="5"/>
<dbReference type="GO" id="GO:0071161">
    <property type="term" value="F:cyanophycin synthetase activity (L-arginine-adding)"/>
    <property type="evidence" value="ECO:0007669"/>
    <property type="project" value="UniProtKB-EC"/>
</dbReference>
<dbReference type="SUPFAM" id="SSF56059">
    <property type="entry name" value="Glutathione synthetase ATP-binding domain-like"/>
    <property type="match status" value="1"/>
</dbReference>
<dbReference type="InterPro" id="IPR011761">
    <property type="entry name" value="ATP-grasp"/>
</dbReference>
<dbReference type="InterPro" id="IPR044019">
    <property type="entry name" value="Cyanophycin_syn_N"/>
</dbReference>
<reference evidence="17" key="1">
    <citation type="submission" date="2010-11" db="EMBL/GenBank/DDBJ databases">
        <title>The complete genome of Mahella australiensis DSM 15567.</title>
        <authorList>
            <consortium name="US DOE Joint Genome Institute (JGI-PGF)"/>
            <person name="Lucas S."/>
            <person name="Copeland A."/>
            <person name="Lapidus A."/>
            <person name="Bruce D."/>
            <person name="Goodwin L."/>
            <person name="Pitluck S."/>
            <person name="Kyrpides N."/>
            <person name="Mavromatis K."/>
            <person name="Pagani I."/>
            <person name="Ivanova N."/>
            <person name="Teshima H."/>
            <person name="Brettin T."/>
            <person name="Detter J.C."/>
            <person name="Han C."/>
            <person name="Tapia R."/>
            <person name="Land M."/>
            <person name="Hauser L."/>
            <person name="Markowitz V."/>
            <person name="Cheng J.-F."/>
            <person name="Hugenholtz P."/>
            <person name="Woyke T."/>
            <person name="Wu D."/>
            <person name="Spring S."/>
            <person name="Pukall R."/>
            <person name="Steenblock K."/>
            <person name="Schneider S."/>
            <person name="Klenk H.-P."/>
            <person name="Eisen J.A."/>
        </authorList>
    </citation>
    <scope>NUCLEOTIDE SEQUENCE [LARGE SCALE GENOMIC DNA]</scope>
    <source>
        <strain evidence="17">DSM 15567 / CIP 107919 / 50-1 BON</strain>
    </source>
</reference>
<evidence type="ECO:0000256" key="8">
    <source>
        <dbReference type="ARBA" id="ARBA00022598"/>
    </source>
</evidence>
<dbReference type="SUPFAM" id="SSF53623">
    <property type="entry name" value="MurD-like peptide ligases, catalytic domain"/>
    <property type="match status" value="1"/>
</dbReference>
<dbReference type="Pfam" id="PF02786">
    <property type="entry name" value="CPSase_L_D2"/>
    <property type="match status" value="1"/>
</dbReference>
<dbReference type="NCBIfam" id="NF010623">
    <property type="entry name" value="PRK14016.1"/>
    <property type="match status" value="1"/>
</dbReference>
<dbReference type="KEGG" id="mas:Mahau_1147"/>
<evidence type="ECO:0000256" key="14">
    <source>
        <dbReference type="PROSITE-ProRule" id="PRU00409"/>
    </source>
</evidence>
<evidence type="ECO:0000256" key="7">
    <source>
        <dbReference type="ARBA" id="ARBA00022036"/>
    </source>
</evidence>
<dbReference type="AlphaFoldDB" id="F3ZVI2"/>
<dbReference type="PANTHER" id="PTHR23135">
    <property type="entry name" value="MUR LIGASE FAMILY MEMBER"/>
    <property type="match status" value="1"/>
</dbReference>
<dbReference type="Gene3D" id="3.30.470.20">
    <property type="entry name" value="ATP-grasp fold, B domain"/>
    <property type="match status" value="2"/>
</dbReference>
<dbReference type="InterPro" id="IPR036565">
    <property type="entry name" value="Mur-like_cat_sf"/>
</dbReference>
<dbReference type="SMART" id="SM01209">
    <property type="entry name" value="GARS_A"/>
    <property type="match status" value="1"/>
</dbReference>
<dbReference type="InterPro" id="IPR005479">
    <property type="entry name" value="CPAse_ATP-bd"/>
</dbReference>
<dbReference type="eggNOG" id="COG0189">
    <property type="taxonomic scope" value="Bacteria"/>
</dbReference>
<keyword evidence="10 14" id="KW-0067">ATP-binding</keyword>
<dbReference type="Gene3D" id="3.40.1190.10">
    <property type="entry name" value="Mur-like, catalytic domain"/>
    <property type="match status" value="1"/>
</dbReference>
<dbReference type="Pfam" id="PF08245">
    <property type="entry name" value="Mur_ligase_M"/>
    <property type="match status" value="1"/>
</dbReference>
<dbReference type="InterPro" id="IPR011810">
    <property type="entry name" value="Cya_phycin_syn"/>
</dbReference>
<evidence type="ECO:0000259" key="15">
    <source>
        <dbReference type="PROSITE" id="PS50975"/>
    </source>
</evidence>
<dbReference type="InterPro" id="IPR013221">
    <property type="entry name" value="Mur_ligase_cen"/>
</dbReference>
<reference evidence="16 17" key="2">
    <citation type="journal article" date="2011" name="Stand. Genomic Sci.">
        <title>Complete genome sequence of Mahella australiensis type strain (50-1 BON).</title>
        <authorList>
            <person name="Sikorski J."/>
            <person name="Teshima H."/>
            <person name="Nolan M."/>
            <person name="Lucas S."/>
            <person name="Hammon N."/>
            <person name="Deshpande S."/>
            <person name="Cheng J.F."/>
            <person name="Pitluck S."/>
            <person name="Liolios K."/>
            <person name="Pagani I."/>
            <person name="Ivanova N."/>
            <person name="Huntemann M."/>
            <person name="Mavromatis K."/>
            <person name="Ovchinikova G."/>
            <person name="Pati A."/>
            <person name="Tapia R."/>
            <person name="Han C."/>
            <person name="Goodwin L."/>
            <person name="Chen A."/>
            <person name="Palaniappan K."/>
            <person name="Land M."/>
            <person name="Hauser L."/>
            <person name="Ngatchou-Djao O.D."/>
            <person name="Rohde M."/>
            <person name="Pukall R."/>
            <person name="Spring S."/>
            <person name="Abt B."/>
            <person name="Goker M."/>
            <person name="Detter J.C."/>
            <person name="Woyke T."/>
            <person name="Bristow J."/>
            <person name="Markowitz V."/>
            <person name="Hugenholtz P."/>
            <person name="Eisen J.A."/>
            <person name="Kyrpides N.C."/>
            <person name="Klenk H.P."/>
            <person name="Lapidus A."/>
        </authorList>
    </citation>
    <scope>NUCLEOTIDE SEQUENCE [LARGE SCALE GENOMIC DNA]</scope>
    <source>
        <strain evidence="17">DSM 15567 / CIP 107919 / 50-1 BON</strain>
    </source>
</reference>
<evidence type="ECO:0000256" key="2">
    <source>
        <dbReference type="ARBA" id="ARBA00004752"/>
    </source>
</evidence>
<comment type="catalytic activity">
    <reaction evidence="12">
        <text>[L-4-(L-arginin-2-N-yl)aspartate](n)-L-aspartate + L-arginine + ATP = [L-4-(L-arginin-2-N-yl)aspartate](n+1) + ADP + phosphate + H(+)</text>
        <dbReference type="Rhea" id="RHEA:23888"/>
        <dbReference type="Rhea" id="RHEA-COMP:13732"/>
        <dbReference type="Rhea" id="RHEA-COMP:13733"/>
        <dbReference type="ChEBI" id="CHEBI:15378"/>
        <dbReference type="ChEBI" id="CHEBI:30616"/>
        <dbReference type="ChEBI" id="CHEBI:32682"/>
        <dbReference type="ChEBI" id="CHEBI:43474"/>
        <dbReference type="ChEBI" id="CHEBI:137986"/>
        <dbReference type="ChEBI" id="CHEBI:137990"/>
        <dbReference type="ChEBI" id="CHEBI:456216"/>
        <dbReference type="EC" id="6.3.2.30"/>
    </reaction>
</comment>
<evidence type="ECO:0000313" key="16">
    <source>
        <dbReference type="EMBL" id="AEE96344.1"/>
    </source>
</evidence>
<name>F3ZVI2_MAHA5</name>
<dbReference type="GO" id="GO:0005524">
    <property type="term" value="F:ATP binding"/>
    <property type="evidence" value="ECO:0007669"/>
    <property type="project" value="UniProtKB-UniRule"/>
</dbReference>
<dbReference type="GO" id="GO:0046872">
    <property type="term" value="F:metal ion binding"/>
    <property type="evidence" value="ECO:0007669"/>
    <property type="project" value="InterPro"/>
</dbReference>
<sequence>MHICELKAYKGRNIFSHKPVIKLVIDLENFDNVATKDITDFNQRLLQMFPGLRQHRCSPGYEGGFVERLYEGTYLAHVIEHLSLEIQHCLGYDVSFGKARCIDGNSQYLIVFAYDVECVGLEAARLAIDITEALINQQSIDTDNRLKKLKVKAAGAQLGPSTQALVNAARESDIPIMRIGDGSILQLGYGKYQKRIEATITENTSCIAVDIACDKMITKSILADIGIPVPIGQSCSEADEAISIAESIGYPVVVKPKGGNQGKGVWLELNNPEAVKQAFKSASLFDQEIIVEKYIKGRDYRVLVVGDKIIAVSEKIPPYVVGDGHHTIVELVNMINSDERRGDDHERPLTKIKIDEQVTSYLHKNGLNIDSIPQSGQKVYLRVNGNLSTGGIAIDRTDKIHPYNADLALRAARIIGLDVAGIDITALDIDVPLDGVNGAIIEINAAPGIRMHHYPYKGKPRNAAKAIIDMLYPQGQRSSIPIVSVTGSNGKTTTVRIIAHMLRTQGLNVGMTTTGGIYINDECIMKGDTTGPASAQIILSDKSVEAAVLETARGGIIRSGLGYDLSDVGVITNITGDHLGIDGIHTLEDMLHVKSLIVEAVKDNGYAVLNADDAISVQAARRVRCNLIYFSFNQNNILIQHQIDNGRPAVYLKDDYIVLFDGENIYNVIAVDEIPATWEGKLTYNIENSMAAVAAGYGIKVPVSVMEKALRTFYSDSLQNPGRFNIFNVRDFRVIVDYAHNVESYKSVISALKQMNPARLIGVIGAPGDRRDEDIIEMGRIAGYGFDRIIIKEDIELRGRQTGEVSRLLQQGALRAGMPKSSMNIILSETDAISAAMGQAQPGDIVIVFYERLEPILDAIKKASPLEPHVFSPPQNMLL</sequence>
<dbReference type="eggNOG" id="COG0769">
    <property type="taxonomic scope" value="Bacteria"/>
</dbReference>
<evidence type="ECO:0000256" key="5">
    <source>
        <dbReference type="ARBA" id="ARBA00012968"/>
    </source>
</evidence>
<comment type="similarity">
    <text evidence="3">In the C-terminal section; belongs to the MurCDEF family.</text>
</comment>
<evidence type="ECO:0000256" key="12">
    <source>
        <dbReference type="ARBA" id="ARBA00048094"/>
    </source>
</evidence>
<keyword evidence="8" id="KW-0436">Ligase</keyword>
<organism evidence="16 17">
    <name type="scientific">Mahella australiensis (strain DSM 15567 / CIP 107919 / 50-1 BON)</name>
    <dbReference type="NCBI Taxonomy" id="697281"/>
    <lineage>
        <taxon>Bacteria</taxon>
        <taxon>Bacillati</taxon>
        <taxon>Bacillota</taxon>
        <taxon>Clostridia</taxon>
        <taxon>Thermoanaerobacterales</taxon>
        <taxon>Thermoanaerobacterales Family IV. Incertae Sedis</taxon>
        <taxon>Mahella</taxon>
    </lineage>
</organism>
<dbReference type="Proteomes" id="UP000008457">
    <property type="component" value="Chromosome"/>
</dbReference>
<dbReference type="GO" id="GO:0071160">
    <property type="term" value="F:cyanophycin synthetase activity (L-aspartate-adding)"/>
    <property type="evidence" value="ECO:0007669"/>
    <property type="project" value="UniProtKB-EC"/>
</dbReference>
<dbReference type="EMBL" id="CP002360">
    <property type="protein sequence ID" value="AEE96344.1"/>
    <property type="molecule type" value="Genomic_DNA"/>
</dbReference>
<accession>F3ZVI2</accession>
<evidence type="ECO:0000256" key="10">
    <source>
        <dbReference type="ARBA" id="ARBA00022840"/>
    </source>
</evidence>
<protein>
    <recommendedName>
        <fullName evidence="7">Cyanophycin synthetase</fullName>
        <ecNumber evidence="6">6.3.2.29</ecNumber>
        <ecNumber evidence="5">6.3.2.30</ecNumber>
    </recommendedName>
    <alternativeName>
        <fullName evidence="11">Cyanophycin synthase</fullName>
    </alternativeName>
</protein>
<dbReference type="HOGENOM" id="CLU_016806_0_0_9"/>